<gene>
    <name evidence="2" type="ORF">GCM10022278_11610</name>
</gene>
<sequence length="137" mass="15239">MSQAVQSNTARTASVRATDQAHSRNVQPGVYADGVKSLLLRKIRKAEHELVQLKMDYCRFIFGLSFGALVVSNGKLYVVDQVETETMQLLDSGDWSRPALQARPVDALAVSKRQLSAPVQLAPDWEIFRPAERTARV</sequence>
<accession>A0ABP7NVH0</accession>
<evidence type="ECO:0000313" key="2">
    <source>
        <dbReference type="EMBL" id="GAA3954652.1"/>
    </source>
</evidence>
<feature type="compositionally biased region" description="Polar residues" evidence="1">
    <location>
        <begin position="1"/>
        <end position="17"/>
    </location>
</feature>
<proteinExistence type="predicted"/>
<organism evidence="2 3">
    <name type="scientific">Allohahella marinimesophila</name>
    <dbReference type="NCBI Taxonomy" id="1054972"/>
    <lineage>
        <taxon>Bacteria</taxon>
        <taxon>Pseudomonadati</taxon>
        <taxon>Pseudomonadota</taxon>
        <taxon>Gammaproteobacteria</taxon>
        <taxon>Oceanospirillales</taxon>
        <taxon>Hahellaceae</taxon>
        <taxon>Allohahella</taxon>
    </lineage>
</organism>
<reference evidence="3" key="1">
    <citation type="journal article" date="2019" name="Int. J. Syst. Evol. Microbiol.">
        <title>The Global Catalogue of Microorganisms (GCM) 10K type strain sequencing project: providing services to taxonomists for standard genome sequencing and annotation.</title>
        <authorList>
            <consortium name="The Broad Institute Genomics Platform"/>
            <consortium name="The Broad Institute Genome Sequencing Center for Infectious Disease"/>
            <person name="Wu L."/>
            <person name="Ma J."/>
        </authorList>
    </citation>
    <scope>NUCLEOTIDE SEQUENCE [LARGE SCALE GENOMIC DNA]</scope>
    <source>
        <strain evidence="3">JCM 17555</strain>
    </source>
</reference>
<name>A0ABP7NVH0_9GAMM</name>
<keyword evidence="3" id="KW-1185">Reference proteome</keyword>
<evidence type="ECO:0000256" key="1">
    <source>
        <dbReference type="SAM" id="MobiDB-lite"/>
    </source>
</evidence>
<dbReference type="RefSeq" id="WP_344804244.1">
    <property type="nucleotide sequence ID" value="NZ_BAABBO010000007.1"/>
</dbReference>
<dbReference type="Proteomes" id="UP001501337">
    <property type="component" value="Unassembled WGS sequence"/>
</dbReference>
<protein>
    <submittedName>
        <fullName evidence="2">Uncharacterized protein</fullName>
    </submittedName>
</protein>
<comment type="caution">
    <text evidence="2">The sequence shown here is derived from an EMBL/GenBank/DDBJ whole genome shotgun (WGS) entry which is preliminary data.</text>
</comment>
<dbReference type="EMBL" id="BAABBO010000007">
    <property type="protein sequence ID" value="GAA3954652.1"/>
    <property type="molecule type" value="Genomic_DNA"/>
</dbReference>
<evidence type="ECO:0000313" key="3">
    <source>
        <dbReference type="Proteomes" id="UP001501337"/>
    </source>
</evidence>
<feature type="region of interest" description="Disordered" evidence="1">
    <location>
        <begin position="1"/>
        <end position="21"/>
    </location>
</feature>